<dbReference type="Proteomes" id="UP000226525">
    <property type="component" value="Unassembled WGS sequence"/>
</dbReference>
<comment type="caution">
    <text evidence="2">The sequence shown here is derived from an EMBL/GenBank/DDBJ whole genome shotgun (WGS) entry which is preliminary data.</text>
</comment>
<gene>
    <name evidence="2" type="ORF">CMN54_09720</name>
</gene>
<accession>A0A2D6YKL8</accession>
<dbReference type="Gene3D" id="2.40.10.220">
    <property type="entry name" value="predicted glycosyltransferase like domains"/>
    <property type="match status" value="1"/>
</dbReference>
<dbReference type="AlphaFoldDB" id="A0A2D6YKL8"/>
<proteinExistence type="predicted"/>
<evidence type="ECO:0000313" key="2">
    <source>
        <dbReference type="EMBL" id="MAH63704.1"/>
    </source>
</evidence>
<evidence type="ECO:0000259" key="1">
    <source>
        <dbReference type="Pfam" id="PF07238"/>
    </source>
</evidence>
<dbReference type="GO" id="GO:0035438">
    <property type="term" value="F:cyclic-di-GMP binding"/>
    <property type="evidence" value="ECO:0007669"/>
    <property type="project" value="InterPro"/>
</dbReference>
<reference evidence="3" key="1">
    <citation type="submission" date="2017-09" db="EMBL/GenBank/DDBJ databases">
        <title>The Reconstruction of 2,631 Draft Metagenome-Assembled Genomes from the Global Oceans.</title>
        <authorList>
            <person name="Tully B.J."/>
            <person name="Graham E.D."/>
            <person name="Heidelberg J.F."/>
        </authorList>
    </citation>
    <scope>NUCLEOTIDE SEQUENCE [LARGE SCALE GENOMIC DNA]</scope>
</reference>
<protein>
    <submittedName>
        <fullName evidence="2">PilZ domain-containing protein</fullName>
    </submittedName>
</protein>
<sequence>MGKMDRTLIFVDSKYYRGNCRRIQDRYEVKGPVKLNYNEEDQMVKLSNLSRGGCRLIASHHCRPQANIHLTFLIPSKINQKQLQVQSPILARVVRSHQTPHDNYIINIQFRGALLNNHGVDELIERNLDKKLIDYRV</sequence>
<organism evidence="2 3">
    <name type="scientific">SAR324 cluster bacterium</name>
    <dbReference type="NCBI Taxonomy" id="2024889"/>
    <lineage>
        <taxon>Bacteria</taxon>
        <taxon>Deltaproteobacteria</taxon>
        <taxon>SAR324 cluster</taxon>
    </lineage>
</organism>
<dbReference type="EMBL" id="NZEX01000109">
    <property type="protein sequence ID" value="MAH63704.1"/>
    <property type="molecule type" value="Genomic_DNA"/>
</dbReference>
<dbReference type="InterPro" id="IPR009875">
    <property type="entry name" value="PilZ_domain"/>
</dbReference>
<dbReference type="SUPFAM" id="SSF141371">
    <property type="entry name" value="PilZ domain-like"/>
    <property type="match status" value="1"/>
</dbReference>
<name>A0A2D6YKL8_9DELT</name>
<feature type="domain" description="PilZ" evidence="1">
    <location>
        <begin position="21"/>
        <end position="111"/>
    </location>
</feature>
<dbReference type="Pfam" id="PF07238">
    <property type="entry name" value="PilZ"/>
    <property type="match status" value="1"/>
</dbReference>
<evidence type="ECO:0000313" key="3">
    <source>
        <dbReference type="Proteomes" id="UP000226525"/>
    </source>
</evidence>